<feature type="compositionally biased region" description="Basic and acidic residues" evidence="1">
    <location>
        <begin position="20"/>
        <end position="29"/>
    </location>
</feature>
<evidence type="ECO:0000313" key="2">
    <source>
        <dbReference type="EMBL" id="CAA9271506.1"/>
    </source>
</evidence>
<name>A0A6J4J7C9_9ACTN</name>
<evidence type="ECO:0000256" key="1">
    <source>
        <dbReference type="SAM" id="MobiDB-lite"/>
    </source>
</evidence>
<accession>A0A6J4J7C9</accession>
<dbReference type="AlphaFoldDB" id="A0A6J4J7C9"/>
<proteinExistence type="predicted"/>
<reference evidence="2" key="1">
    <citation type="submission" date="2020-02" db="EMBL/GenBank/DDBJ databases">
        <authorList>
            <person name="Meier V. D."/>
        </authorList>
    </citation>
    <scope>NUCLEOTIDE SEQUENCE</scope>
    <source>
        <strain evidence="2">AVDCRST_MAG10</strain>
    </source>
</reference>
<gene>
    <name evidence="2" type="ORF">AVDCRST_MAG10-3324</name>
</gene>
<feature type="region of interest" description="Disordered" evidence="1">
    <location>
        <begin position="1"/>
        <end position="69"/>
    </location>
</feature>
<organism evidence="2">
    <name type="scientific">uncultured Acidimicrobiales bacterium</name>
    <dbReference type="NCBI Taxonomy" id="310071"/>
    <lineage>
        <taxon>Bacteria</taxon>
        <taxon>Bacillati</taxon>
        <taxon>Actinomycetota</taxon>
        <taxon>Acidimicrobiia</taxon>
        <taxon>Acidimicrobiales</taxon>
        <taxon>environmental samples</taxon>
    </lineage>
</organism>
<sequence>APPSLDPCAGAVVGGHRPRRPDPAGDVHRRGPGQHPGRLGGPGSLCRRAVPAGGPSPADDPERAAQEGV</sequence>
<feature type="non-terminal residue" evidence="2">
    <location>
        <position position="1"/>
    </location>
</feature>
<feature type="non-terminal residue" evidence="2">
    <location>
        <position position="69"/>
    </location>
</feature>
<feature type="compositionally biased region" description="Basic and acidic residues" evidence="1">
    <location>
        <begin position="60"/>
        <end position="69"/>
    </location>
</feature>
<dbReference type="EMBL" id="CADCTB010000201">
    <property type="protein sequence ID" value="CAA9271506.1"/>
    <property type="molecule type" value="Genomic_DNA"/>
</dbReference>
<protein>
    <submittedName>
        <fullName evidence="2">Uncharacterized protein</fullName>
    </submittedName>
</protein>